<feature type="transmembrane region" description="Helical" evidence="7">
    <location>
        <begin position="239"/>
        <end position="255"/>
    </location>
</feature>
<keyword evidence="5 7" id="KW-1133">Transmembrane helix</keyword>
<feature type="transmembrane region" description="Helical" evidence="7">
    <location>
        <begin position="93"/>
        <end position="122"/>
    </location>
</feature>
<dbReference type="RefSeq" id="WP_142047096.1">
    <property type="nucleotide sequence ID" value="NZ_VFPA01000001.1"/>
</dbReference>
<dbReference type="NCBIfam" id="TIGR00786">
    <property type="entry name" value="dctM"/>
    <property type="match status" value="1"/>
</dbReference>
<dbReference type="AlphaFoldDB" id="A0A543DVP5"/>
<evidence type="ECO:0000256" key="4">
    <source>
        <dbReference type="ARBA" id="ARBA00022692"/>
    </source>
</evidence>
<evidence type="ECO:0000256" key="2">
    <source>
        <dbReference type="ARBA" id="ARBA00022475"/>
    </source>
</evidence>
<evidence type="ECO:0000256" key="5">
    <source>
        <dbReference type="ARBA" id="ARBA00022989"/>
    </source>
</evidence>
<feature type="transmembrane region" description="Helical" evidence="7">
    <location>
        <begin position="53"/>
        <end position="73"/>
    </location>
</feature>
<evidence type="ECO:0000256" key="7">
    <source>
        <dbReference type="SAM" id="Phobius"/>
    </source>
</evidence>
<organism evidence="9 10">
    <name type="scientific">Pseudonocardia kunmingensis</name>
    <dbReference type="NCBI Taxonomy" id="630975"/>
    <lineage>
        <taxon>Bacteria</taxon>
        <taxon>Bacillati</taxon>
        <taxon>Actinomycetota</taxon>
        <taxon>Actinomycetes</taxon>
        <taxon>Pseudonocardiales</taxon>
        <taxon>Pseudonocardiaceae</taxon>
        <taxon>Pseudonocardia</taxon>
    </lineage>
</organism>
<dbReference type="GO" id="GO:0022857">
    <property type="term" value="F:transmembrane transporter activity"/>
    <property type="evidence" value="ECO:0007669"/>
    <property type="project" value="TreeGrafter"/>
</dbReference>
<evidence type="ECO:0000256" key="1">
    <source>
        <dbReference type="ARBA" id="ARBA00004429"/>
    </source>
</evidence>
<feature type="transmembrane region" description="Helical" evidence="7">
    <location>
        <begin position="395"/>
        <end position="418"/>
    </location>
</feature>
<dbReference type="Pfam" id="PF06808">
    <property type="entry name" value="DctM"/>
    <property type="match status" value="1"/>
</dbReference>
<dbReference type="PANTHER" id="PTHR33362:SF3">
    <property type="entry name" value="SIALIC ACID TRAP TRANSPORTER PERMEASE PROTEIN SIAT"/>
    <property type="match status" value="1"/>
</dbReference>
<feature type="transmembrane region" description="Helical" evidence="7">
    <location>
        <begin position="169"/>
        <end position="191"/>
    </location>
</feature>
<dbReference type="OrthoDB" id="9777699at2"/>
<feature type="transmembrane region" description="Helical" evidence="7">
    <location>
        <begin position="134"/>
        <end position="157"/>
    </location>
</feature>
<keyword evidence="3" id="KW-0997">Cell inner membrane</keyword>
<feature type="transmembrane region" description="Helical" evidence="7">
    <location>
        <begin position="312"/>
        <end position="329"/>
    </location>
</feature>
<evidence type="ECO:0000313" key="10">
    <source>
        <dbReference type="Proteomes" id="UP000315677"/>
    </source>
</evidence>
<feature type="transmembrane region" description="Helical" evidence="7">
    <location>
        <begin position="334"/>
        <end position="351"/>
    </location>
</feature>
<feature type="transmembrane region" description="Helical" evidence="7">
    <location>
        <begin position="212"/>
        <end position="233"/>
    </location>
</feature>
<dbReference type="InterPro" id="IPR004681">
    <property type="entry name" value="TRAP_DctM"/>
</dbReference>
<feature type="transmembrane region" description="Helical" evidence="7">
    <location>
        <begin position="357"/>
        <end position="383"/>
    </location>
</feature>
<keyword evidence="2" id="KW-1003">Cell membrane</keyword>
<keyword evidence="4 7" id="KW-0812">Transmembrane</keyword>
<evidence type="ECO:0000256" key="6">
    <source>
        <dbReference type="ARBA" id="ARBA00023136"/>
    </source>
</evidence>
<feature type="domain" description="TRAP C4-dicarboxylate transport system permease DctM subunit" evidence="8">
    <location>
        <begin position="6"/>
        <end position="414"/>
    </location>
</feature>
<dbReference type="GO" id="GO:0005886">
    <property type="term" value="C:plasma membrane"/>
    <property type="evidence" value="ECO:0007669"/>
    <property type="project" value="UniProtKB-SubCell"/>
</dbReference>
<evidence type="ECO:0000313" key="9">
    <source>
        <dbReference type="EMBL" id="TQM13383.1"/>
    </source>
</evidence>
<comment type="subcellular location">
    <subcellularLocation>
        <location evidence="1">Cell inner membrane</location>
        <topology evidence="1">Multi-pass membrane protein</topology>
    </subcellularLocation>
</comment>
<evidence type="ECO:0000256" key="3">
    <source>
        <dbReference type="ARBA" id="ARBA00022519"/>
    </source>
</evidence>
<accession>A0A543DVP5</accession>
<sequence length="425" mass="44692">MIEVFLVGFLVLLLLGVPLGFSMLLSSILYILTTGTLPLELVPQRVFQGLNHFTWLAIPLFLLAGELMNAGGITGRLVTFVQSAIGQFRGGLAYVTVVTNVGMAGISGSALADAAGTGSVLIRSMQRAGYTTRFSTAVVAASSTVGPVIPPSIPFILYATLAGVSVSQMFAAGAVPGIAMALFFMVVIAMLARRNGFPKERRRSWRERAQAFRDAFFALVMPVIILGGILSGVFTATEAAGVAVLYALVVSIAIYRELDVRQLPGILLTSAKNSAVILFAIGAAGLFAWLMTYSQVAGQLATVIGAMTDSPTVVLLLVSLLLLFLGLFIEATPLIIILTPVLLPVVTALGVDPVHFGLVMVLVLMIGLVTPPVGMVLFITAGIGRTNVIEVARGCVPFMAAMIAVVILAVVFPSWVMWLPGLLAD</sequence>
<keyword evidence="6 7" id="KW-0472">Membrane</keyword>
<dbReference type="Proteomes" id="UP000315677">
    <property type="component" value="Unassembled WGS sequence"/>
</dbReference>
<proteinExistence type="predicted"/>
<name>A0A543DVP5_9PSEU</name>
<feature type="transmembrane region" description="Helical" evidence="7">
    <location>
        <begin position="275"/>
        <end position="292"/>
    </location>
</feature>
<feature type="transmembrane region" description="Helical" evidence="7">
    <location>
        <begin position="6"/>
        <end position="32"/>
    </location>
</feature>
<dbReference type="InterPro" id="IPR010656">
    <property type="entry name" value="DctM"/>
</dbReference>
<dbReference type="PIRSF" id="PIRSF006066">
    <property type="entry name" value="HI0050"/>
    <property type="match status" value="1"/>
</dbReference>
<protein>
    <submittedName>
        <fullName evidence="9">Tripartite ATP-independent transporter DctM subunit</fullName>
    </submittedName>
</protein>
<dbReference type="EMBL" id="VFPA01000001">
    <property type="protein sequence ID" value="TQM13383.1"/>
    <property type="molecule type" value="Genomic_DNA"/>
</dbReference>
<keyword evidence="10" id="KW-1185">Reference proteome</keyword>
<reference evidence="9 10" key="1">
    <citation type="submission" date="2019-06" db="EMBL/GenBank/DDBJ databases">
        <title>Sequencing the genomes of 1000 actinobacteria strains.</title>
        <authorList>
            <person name="Klenk H.-P."/>
        </authorList>
    </citation>
    <scope>NUCLEOTIDE SEQUENCE [LARGE SCALE GENOMIC DNA]</scope>
    <source>
        <strain evidence="9 10">DSM 45301</strain>
    </source>
</reference>
<comment type="caution">
    <text evidence="9">The sequence shown here is derived from an EMBL/GenBank/DDBJ whole genome shotgun (WGS) entry which is preliminary data.</text>
</comment>
<dbReference type="PANTHER" id="PTHR33362">
    <property type="entry name" value="SIALIC ACID TRAP TRANSPORTER PERMEASE PROTEIN SIAT-RELATED"/>
    <property type="match status" value="1"/>
</dbReference>
<evidence type="ECO:0000259" key="8">
    <source>
        <dbReference type="Pfam" id="PF06808"/>
    </source>
</evidence>
<gene>
    <name evidence="9" type="ORF">FB558_0117</name>
</gene>